<organism evidence="2 3">
    <name type="scientific">Varunaivibrio sulfuroxidans</name>
    <dbReference type="NCBI Taxonomy" id="1773489"/>
    <lineage>
        <taxon>Bacteria</taxon>
        <taxon>Pseudomonadati</taxon>
        <taxon>Pseudomonadota</taxon>
        <taxon>Alphaproteobacteria</taxon>
        <taxon>Rhodospirillales</taxon>
        <taxon>Magnetovibrionaceae</taxon>
        <taxon>Varunaivibrio</taxon>
    </lineage>
</organism>
<evidence type="ECO:0000313" key="2">
    <source>
        <dbReference type="EMBL" id="TCS60145.1"/>
    </source>
</evidence>
<proteinExistence type="predicted"/>
<dbReference type="RefSeq" id="WP_132940124.1">
    <property type="nucleotide sequence ID" value="NZ_CP119676.1"/>
</dbReference>
<dbReference type="EMBL" id="SLZW01000012">
    <property type="protein sequence ID" value="TCS60145.1"/>
    <property type="molecule type" value="Genomic_DNA"/>
</dbReference>
<dbReference type="AlphaFoldDB" id="A0A4R3J4H4"/>
<evidence type="ECO:0000256" key="1">
    <source>
        <dbReference type="SAM" id="SignalP"/>
    </source>
</evidence>
<reference evidence="2 3" key="1">
    <citation type="submission" date="2019-03" db="EMBL/GenBank/DDBJ databases">
        <title>Genomic Encyclopedia of Type Strains, Phase IV (KMG-IV): sequencing the most valuable type-strain genomes for metagenomic binning, comparative biology and taxonomic classification.</title>
        <authorList>
            <person name="Goeker M."/>
        </authorList>
    </citation>
    <scope>NUCLEOTIDE SEQUENCE [LARGE SCALE GENOMIC DNA]</scope>
    <source>
        <strain evidence="2 3">DSM 101688</strain>
    </source>
</reference>
<keyword evidence="3" id="KW-1185">Reference proteome</keyword>
<evidence type="ECO:0000313" key="3">
    <source>
        <dbReference type="Proteomes" id="UP000295304"/>
    </source>
</evidence>
<protein>
    <recommendedName>
        <fullName evidence="4">Lipoprotein</fullName>
    </recommendedName>
</protein>
<sequence length="127" mass="13566">MTAIFSSPKPLAWRAAFLGAAVVFSLGACSSPSSVYPTTLPAQVAAFLAVEGTSVILTDKTIGDHIVSHYSGKNCSSVRLEQGRTYCVEDEANPVADVYCYRTLGNVTCYKNPDPSQDPSARVRSED</sequence>
<dbReference type="Proteomes" id="UP000295304">
    <property type="component" value="Unassembled WGS sequence"/>
</dbReference>
<name>A0A4R3J4H4_9PROT</name>
<feature type="chain" id="PRO_5020290392" description="Lipoprotein" evidence="1">
    <location>
        <begin position="36"/>
        <end position="127"/>
    </location>
</feature>
<keyword evidence="1" id="KW-0732">Signal</keyword>
<comment type="caution">
    <text evidence="2">The sequence shown here is derived from an EMBL/GenBank/DDBJ whole genome shotgun (WGS) entry which is preliminary data.</text>
</comment>
<accession>A0A4R3J4H4</accession>
<gene>
    <name evidence="2" type="ORF">EDD55_11237</name>
</gene>
<feature type="signal peptide" evidence="1">
    <location>
        <begin position="1"/>
        <end position="35"/>
    </location>
</feature>
<dbReference type="OrthoDB" id="7362049at2"/>
<evidence type="ECO:0008006" key="4">
    <source>
        <dbReference type="Google" id="ProtNLM"/>
    </source>
</evidence>